<dbReference type="RefSeq" id="WP_136359537.1">
    <property type="nucleotide sequence ID" value="NZ_SSNY01000011.1"/>
</dbReference>
<proteinExistence type="predicted"/>
<keyword evidence="2" id="KW-1185">Reference proteome</keyword>
<reference evidence="1 2" key="1">
    <citation type="submission" date="2019-04" db="EMBL/GenBank/DDBJ databases">
        <title>Mesorhizobium composti sp. nov., isolated from compost.</title>
        <authorList>
            <person name="Lin S.-Y."/>
            <person name="Hameed A."/>
            <person name="Hsieh Y.-T."/>
            <person name="Young C.-C."/>
        </authorList>
    </citation>
    <scope>NUCLEOTIDE SEQUENCE [LARGE SCALE GENOMIC DNA]</scope>
    <source>
        <strain evidence="1 2">CC-YTH430</strain>
    </source>
</reference>
<evidence type="ECO:0000313" key="1">
    <source>
        <dbReference type="EMBL" id="THF55499.1"/>
    </source>
</evidence>
<evidence type="ECO:0000313" key="2">
    <source>
        <dbReference type="Proteomes" id="UP000306441"/>
    </source>
</evidence>
<name>A0ABY2Q3F7_9HYPH</name>
<protein>
    <submittedName>
        <fullName evidence="1">Uncharacterized protein</fullName>
    </submittedName>
</protein>
<gene>
    <name evidence="1" type="ORF">E6C48_17880</name>
</gene>
<comment type="caution">
    <text evidence="1">The sequence shown here is derived from an EMBL/GenBank/DDBJ whole genome shotgun (WGS) entry which is preliminary data.</text>
</comment>
<organism evidence="1 2">
    <name type="scientific">Ollibium composti</name>
    <dbReference type="NCBI Taxonomy" id="2675109"/>
    <lineage>
        <taxon>Bacteria</taxon>
        <taxon>Pseudomonadati</taxon>
        <taxon>Pseudomonadota</taxon>
        <taxon>Alphaproteobacteria</taxon>
        <taxon>Hyphomicrobiales</taxon>
        <taxon>Phyllobacteriaceae</taxon>
        <taxon>Ollibium</taxon>
    </lineage>
</organism>
<sequence>MKILVSNATAPRQRTGTDRDVVTRLTAAMKNARFDCECRSQLDEALDRFAVMERRRTMRSDLSNACSQRRKIEAILLFLQDLDDLKATEQDYSVFKDVALLFDDIADAAKRGSEAMRRLYSSNDE</sequence>
<dbReference type="EMBL" id="SSNY01000011">
    <property type="protein sequence ID" value="THF55499.1"/>
    <property type="molecule type" value="Genomic_DNA"/>
</dbReference>
<accession>A0ABY2Q3F7</accession>
<dbReference type="Proteomes" id="UP000306441">
    <property type="component" value="Unassembled WGS sequence"/>
</dbReference>